<dbReference type="SMART" id="SM00448">
    <property type="entry name" value="REC"/>
    <property type="match status" value="1"/>
</dbReference>
<feature type="domain" description="Response regulatory" evidence="3">
    <location>
        <begin position="13"/>
        <end position="129"/>
    </location>
</feature>
<evidence type="ECO:0000313" key="4">
    <source>
        <dbReference type="EMBL" id="TFZ03088.1"/>
    </source>
</evidence>
<dbReference type="InterPro" id="IPR001789">
    <property type="entry name" value="Sig_transdc_resp-reg_receiver"/>
</dbReference>
<dbReference type="EMBL" id="SMLM01000002">
    <property type="protein sequence ID" value="TFZ03088.1"/>
    <property type="molecule type" value="Genomic_DNA"/>
</dbReference>
<proteinExistence type="predicted"/>
<keyword evidence="1 2" id="KW-0597">Phosphoprotein</keyword>
<dbReference type="RefSeq" id="WP_135264611.1">
    <property type="nucleotide sequence ID" value="NZ_SMLM01000002.1"/>
</dbReference>
<accession>A0A4Z0BXR9</accession>
<evidence type="ECO:0000256" key="2">
    <source>
        <dbReference type="PROSITE-ProRule" id="PRU00169"/>
    </source>
</evidence>
<dbReference type="PANTHER" id="PTHR44591:SF3">
    <property type="entry name" value="RESPONSE REGULATORY DOMAIN-CONTAINING PROTEIN"/>
    <property type="match status" value="1"/>
</dbReference>
<dbReference type="Proteomes" id="UP000298180">
    <property type="component" value="Unassembled WGS sequence"/>
</dbReference>
<dbReference type="Pfam" id="PF00072">
    <property type="entry name" value="Response_reg"/>
    <property type="match status" value="1"/>
</dbReference>
<dbReference type="InterPro" id="IPR011006">
    <property type="entry name" value="CheY-like_superfamily"/>
</dbReference>
<evidence type="ECO:0000313" key="5">
    <source>
        <dbReference type="Proteomes" id="UP000298180"/>
    </source>
</evidence>
<keyword evidence="5" id="KW-1185">Reference proteome</keyword>
<protein>
    <submittedName>
        <fullName evidence="4">Response regulator</fullName>
    </submittedName>
</protein>
<dbReference type="InterPro" id="IPR050595">
    <property type="entry name" value="Bact_response_regulator"/>
</dbReference>
<dbReference type="AlphaFoldDB" id="A0A4Z0BXR9"/>
<organism evidence="4 5">
    <name type="scientific">Ramlibacter henchirensis</name>
    <dbReference type="NCBI Taxonomy" id="204072"/>
    <lineage>
        <taxon>Bacteria</taxon>
        <taxon>Pseudomonadati</taxon>
        <taxon>Pseudomonadota</taxon>
        <taxon>Betaproteobacteria</taxon>
        <taxon>Burkholderiales</taxon>
        <taxon>Comamonadaceae</taxon>
        <taxon>Ramlibacter</taxon>
    </lineage>
</organism>
<dbReference type="Gene3D" id="3.40.50.2300">
    <property type="match status" value="1"/>
</dbReference>
<reference evidence="4 5" key="1">
    <citation type="submission" date="2019-03" db="EMBL/GenBank/DDBJ databases">
        <title>Ramlibacter henchirensis DSM 14656, whole genome shotgun sequence.</title>
        <authorList>
            <person name="Zhang X."/>
            <person name="Feng G."/>
            <person name="Zhu H."/>
        </authorList>
    </citation>
    <scope>NUCLEOTIDE SEQUENCE [LARGE SCALE GENOMIC DNA]</scope>
    <source>
        <strain evidence="4 5">DSM 14656</strain>
    </source>
</reference>
<dbReference type="PANTHER" id="PTHR44591">
    <property type="entry name" value="STRESS RESPONSE REGULATOR PROTEIN 1"/>
    <property type="match status" value="1"/>
</dbReference>
<dbReference type="GO" id="GO:0000160">
    <property type="term" value="P:phosphorelay signal transduction system"/>
    <property type="evidence" value="ECO:0007669"/>
    <property type="project" value="InterPro"/>
</dbReference>
<sequence>MPAVPHSQEAARRVLVVEDQEDCLAMMVELISTQGCEVRVARDGQTALCVAQEFLPHVILLDLGLPVIHGYEVAKALRRDPRTQHAVIVAVTGYGMESDRVRSAQAGIDRHLIKPVAFEELAGLLRLHGVSDWTPLS</sequence>
<feature type="modified residue" description="4-aspartylphosphate" evidence="2">
    <location>
        <position position="62"/>
    </location>
</feature>
<gene>
    <name evidence="4" type="ORF">EZ313_17910</name>
</gene>
<evidence type="ECO:0000256" key="1">
    <source>
        <dbReference type="ARBA" id="ARBA00022553"/>
    </source>
</evidence>
<name>A0A4Z0BXR9_9BURK</name>
<dbReference type="OrthoDB" id="8552871at2"/>
<dbReference type="SUPFAM" id="SSF52172">
    <property type="entry name" value="CheY-like"/>
    <property type="match status" value="1"/>
</dbReference>
<comment type="caution">
    <text evidence="4">The sequence shown here is derived from an EMBL/GenBank/DDBJ whole genome shotgun (WGS) entry which is preliminary data.</text>
</comment>
<dbReference type="PROSITE" id="PS50110">
    <property type="entry name" value="RESPONSE_REGULATORY"/>
    <property type="match status" value="1"/>
</dbReference>
<evidence type="ECO:0000259" key="3">
    <source>
        <dbReference type="PROSITE" id="PS50110"/>
    </source>
</evidence>